<organism evidence="2 3">
    <name type="scientific">Saguinus oedipus</name>
    <name type="common">Cotton-top tamarin</name>
    <name type="synonym">Oedipomidas oedipus</name>
    <dbReference type="NCBI Taxonomy" id="9490"/>
    <lineage>
        <taxon>Eukaryota</taxon>
        <taxon>Metazoa</taxon>
        <taxon>Chordata</taxon>
        <taxon>Craniata</taxon>
        <taxon>Vertebrata</taxon>
        <taxon>Euteleostomi</taxon>
        <taxon>Mammalia</taxon>
        <taxon>Eutheria</taxon>
        <taxon>Euarchontoglires</taxon>
        <taxon>Primates</taxon>
        <taxon>Haplorrhini</taxon>
        <taxon>Platyrrhini</taxon>
        <taxon>Cebidae</taxon>
        <taxon>Callitrichinae</taxon>
        <taxon>Saguinus</taxon>
    </lineage>
</organism>
<feature type="region of interest" description="Disordered" evidence="1">
    <location>
        <begin position="1"/>
        <end position="75"/>
    </location>
</feature>
<gene>
    <name evidence="2" type="ORF">P7K49_027316</name>
</gene>
<evidence type="ECO:0000256" key="1">
    <source>
        <dbReference type="SAM" id="MobiDB-lite"/>
    </source>
</evidence>
<feature type="compositionally biased region" description="Basic and acidic residues" evidence="1">
    <location>
        <begin position="61"/>
        <end position="75"/>
    </location>
</feature>
<proteinExistence type="predicted"/>
<accession>A0ABQ9UAC0</accession>
<evidence type="ECO:0000313" key="3">
    <source>
        <dbReference type="Proteomes" id="UP001266305"/>
    </source>
</evidence>
<evidence type="ECO:0000313" key="2">
    <source>
        <dbReference type="EMBL" id="KAK2093578.1"/>
    </source>
</evidence>
<feature type="non-terminal residue" evidence="2">
    <location>
        <position position="1"/>
    </location>
</feature>
<name>A0ABQ9UAC0_SAGOE</name>
<protein>
    <submittedName>
        <fullName evidence="2">Uncharacterized protein</fullName>
    </submittedName>
</protein>
<feature type="compositionally biased region" description="Basic residues" evidence="1">
    <location>
        <begin position="33"/>
        <end position="44"/>
    </location>
</feature>
<sequence length="75" mass="8317">RAGADRYTAGGEHPLHPLGIPEARRWSLLTPAQRRRRTAGRARPPKPGTRAPISAPRRPGTLREKASSLLFTDRK</sequence>
<feature type="non-terminal residue" evidence="2">
    <location>
        <position position="75"/>
    </location>
</feature>
<dbReference type="Proteomes" id="UP001266305">
    <property type="component" value="Unassembled WGS sequence"/>
</dbReference>
<comment type="caution">
    <text evidence="2">The sequence shown here is derived from an EMBL/GenBank/DDBJ whole genome shotgun (WGS) entry which is preliminary data.</text>
</comment>
<reference evidence="2 3" key="1">
    <citation type="submission" date="2023-05" db="EMBL/GenBank/DDBJ databases">
        <title>B98-5 Cell Line De Novo Hybrid Assembly: An Optical Mapping Approach.</title>
        <authorList>
            <person name="Kananen K."/>
            <person name="Auerbach J.A."/>
            <person name="Kautto E."/>
            <person name="Blachly J.S."/>
        </authorList>
    </citation>
    <scope>NUCLEOTIDE SEQUENCE [LARGE SCALE GENOMIC DNA]</scope>
    <source>
        <strain evidence="2">B95-8</strain>
        <tissue evidence="2">Cell line</tissue>
    </source>
</reference>
<dbReference type="EMBL" id="JASSZA010000014">
    <property type="protein sequence ID" value="KAK2093578.1"/>
    <property type="molecule type" value="Genomic_DNA"/>
</dbReference>
<keyword evidence="3" id="KW-1185">Reference proteome</keyword>